<name>A0A2P2N8U1_RHIMU</name>
<proteinExistence type="predicted"/>
<dbReference type="EMBL" id="GGEC01058379">
    <property type="protein sequence ID" value="MBX38863.1"/>
    <property type="molecule type" value="Transcribed_RNA"/>
</dbReference>
<organism evidence="1">
    <name type="scientific">Rhizophora mucronata</name>
    <name type="common">Asiatic mangrove</name>
    <dbReference type="NCBI Taxonomy" id="61149"/>
    <lineage>
        <taxon>Eukaryota</taxon>
        <taxon>Viridiplantae</taxon>
        <taxon>Streptophyta</taxon>
        <taxon>Embryophyta</taxon>
        <taxon>Tracheophyta</taxon>
        <taxon>Spermatophyta</taxon>
        <taxon>Magnoliopsida</taxon>
        <taxon>eudicotyledons</taxon>
        <taxon>Gunneridae</taxon>
        <taxon>Pentapetalae</taxon>
        <taxon>rosids</taxon>
        <taxon>fabids</taxon>
        <taxon>Malpighiales</taxon>
        <taxon>Rhizophoraceae</taxon>
        <taxon>Rhizophora</taxon>
    </lineage>
</organism>
<reference evidence="1" key="1">
    <citation type="submission" date="2018-02" db="EMBL/GenBank/DDBJ databases">
        <title>Rhizophora mucronata_Transcriptome.</title>
        <authorList>
            <person name="Meera S.P."/>
            <person name="Sreeshan A."/>
            <person name="Augustine A."/>
        </authorList>
    </citation>
    <scope>NUCLEOTIDE SEQUENCE</scope>
    <source>
        <tissue evidence="1">Leaf</tissue>
    </source>
</reference>
<evidence type="ECO:0000313" key="1">
    <source>
        <dbReference type="EMBL" id="MBX38863.1"/>
    </source>
</evidence>
<sequence length="26" mass="3248">MNKVWVRIENFHKVDAFFRLLNKKIT</sequence>
<dbReference type="AlphaFoldDB" id="A0A2P2N8U1"/>
<protein>
    <submittedName>
        <fullName evidence="1">Uncharacterized protein</fullName>
    </submittedName>
</protein>
<accession>A0A2P2N8U1</accession>